<dbReference type="SMART" id="SM00382">
    <property type="entry name" value="AAA"/>
    <property type="match status" value="1"/>
</dbReference>
<dbReference type="InterPro" id="IPR003593">
    <property type="entry name" value="AAA+_ATPase"/>
</dbReference>
<accession>A0A0C3R211</accession>
<dbReference type="AlphaFoldDB" id="A0A0C3R211"/>
<dbReference type="Pfam" id="PF00005">
    <property type="entry name" value="ABC_tran"/>
    <property type="match status" value="1"/>
</dbReference>
<dbReference type="OrthoDB" id="9801987at2"/>
<dbReference type="GO" id="GO:0016887">
    <property type="term" value="F:ATP hydrolysis activity"/>
    <property type="evidence" value="ECO:0007669"/>
    <property type="project" value="InterPro"/>
</dbReference>
<dbReference type="Gene3D" id="3.40.50.300">
    <property type="entry name" value="P-loop containing nucleotide triphosphate hydrolases"/>
    <property type="match status" value="1"/>
</dbReference>
<reference evidence="6 9" key="1">
    <citation type="submission" date="2014-07" db="EMBL/GenBank/DDBJ databases">
        <title>Porphyromonadaceae bacterium OUH 308042 = ATCC BAA-2681 = DSM 28342 draft genome.</title>
        <authorList>
            <person name="Sydenham T.V."/>
            <person name="Hasman H."/>
            <person name="Justensen U.S."/>
        </authorList>
    </citation>
    <scope>NUCLEOTIDE SEQUENCE [LARGE SCALE GENOMIC DNA]</scope>
    <source>
        <strain evidence="6 9">OUH 308042</strain>
    </source>
</reference>
<dbReference type="PANTHER" id="PTHR43335">
    <property type="entry name" value="ABC TRANSPORTER, ATP-BINDING PROTEIN"/>
    <property type="match status" value="1"/>
</dbReference>
<keyword evidence="9" id="KW-1185">Reference proteome</keyword>
<evidence type="ECO:0000313" key="8">
    <source>
        <dbReference type="Proteomes" id="UP000031937"/>
    </source>
</evidence>
<dbReference type="InterPro" id="IPR017871">
    <property type="entry name" value="ABC_transporter-like_CS"/>
</dbReference>
<evidence type="ECO:0000313" key="6">
    <source>
        <dbReference type="EMBL" id="KIO42840.1"/>
    </source>
</evidence>
<feature type="domain" description="ABC transporter" evidence="5">
    <location>
        <begin position="3"/>
        <end position="233"/>
    </location>
</feature>
<dbReference type="PROSITE" id="PS50893">
    <property type="entry name" value="ABC_TRANSPORTER_2"/>
    <property type="match status" value="1"/>
</dbReference>
<evidence type="ECO:0000313" key="9">
    <source>
        <dbReference type="Proteomes" id="UP000031980"/>
    </source>
</evidence>
<evidence type="ECO:0000313" key="7">
    <source>
        <dbReference type="EMBL" id="KIO45042.1"/>
    </source>
</evidence>
<dbReference type="Proteomes" id="UP000031937">
    <property type="component" value="Unassembled WGS sequence"/>
</dbReference>
<dbReference type="InterPro" id="IPR027417">
    <property type="entry name" value="P-loop_NTPase"/>
</dbReference>
<sequence length="309" mass="35098">MKIKIEHLDKVYPGGKKALNDLNLEIESGMFGLLGPNGAGKTTLMRIMTLLQEPTSGTIFFDDYDIAKDRKAIRSLLGYLPQDFRFFEKLKTWEFLDYGAGLAGIEKKQRKELVDEMLRKVGLFEVRDRWANRLSGGMKRRLGIAQAIIGNPKVIIVDEPTTGLDPEERIRFRNILSDISDKDAIILLSTHIVGDISSTCKNLALLNRGELKFKGSPDEMISQARGKVWELFVTETEYEEVKEKYPVVSTIPTEGGMEIQVVAEKIDESFTCKAIEPNLEHAYVYYMDFVLKDKMDMQAEKELAGELFK</sequence>
<dbReference type="CDD" id="cd03264">
    <property type="entry name" value="ABC_drug_resistance_like"/>
    <property type="match status" value="1"/>
</dbReference>
<evidence type="ECO:0000256" key="3">
    <source>
        <dbReference type="ARBA" id="ARBA00022741"/>
    </source>
</evidence>
<organism evidence="6 9">
    <name type="scientific">Sanguibacteroides justesenii</name>
    <dbReference type="NCBI Taxonomy" id="1547597"/>
    <lineage>
        <taxon>Bacteria</taxon>
        <taxon>Pseudomonadati</taxon>
        <taxon>Bacteroidota</taxon>
        <taxon>Bacteroidia</taxon>
        <taxon>Bacteroidales</taxon>
        <taxon>Porphyromonadaceae</taxon>
        <taxon>Sanguibacteroides</taxon>
    </lineage>
</organism>
<dbReference type="Proteomes" id="UP000031980">
    <property type="component" value="Unassembled WGS sequence"/>
</dbReference>
<evidence type="ECO:0000256" key="1">
    <source>
        <dbReference type="ARBA" id="ARBA00005417"/>
    </source>
</evidence>
<proteinExistence type="inferred from homology"/>
<dbReference type="SUPFAM" id="SSF52540">
    <property type="entry name" value="P-loop containing nucleoside triphosphate hydrolases"/>
    <property type="match status" value="1"/>
</dbReference>
<dbReference type="InterPro" id="IPR003439">
    <property type="entry name" value="ABC_transporter-like_ATP-bd"/>
</dbReference>
<evidence type="ECO:0000256" key="4">
    <source>
        <dbReference type="ARBA" id="ARBA00022840"/>
    </source>
</evidence>
<dbReference type="PANTHER" id="PTHR43335:SF2">
    <property type="entry name" value="ABC TRANSPORTER, ATP-BINDING PROTEIN"/>
    <property type="match status" value="1"/>
</dbReference>
<protein>
    <submittedName>
        <fullName evidence="6">Multidrug ABC transporter ATPase</fullName>
    </submittedName>
</protein>
<reference evidence="7 8" key="2">
    <citation type="submission" date="2014-07" db="EMBL/GenBank/DDBJ databases">
        <title>Porphyromonadaceae bacterium OUH 334697 = ATCC BAA-2682 = DSM 28341 draft genome.</title>
        <authorList>
            <person name="Sydenham T.V."/>
            <person name="Hasman H."/>
            <person name="Justesen U.S."/>
        </authorList>
    </citation>
    <scope>NUCLEOTIDE SEQUENCE [LARGE SCALE GENOMIC DNA]</scope>
    <source>
        <strain evidence="7 8">OUH 334697</strain>
    </source>
</reference>
<name>A0A0C3R211_9PORP</name>
<evidence type="ECO:0000259" key="5">
    <source>
        <dbReference type="PROSITE" id="PS50893"/>
    </source>
</evidence>
<keyword evidence="4" id="KW-0067">ATP-binding</keyword>
<keyword evidence="2" id="KW-0813">Transport</keyword>
<dbReference type="RefSeq" id="WP_041503019.1">
    <property type="nucleotide sequence ID" value="NZ_JPIT01000018.1"/>
</dbReference>
<comment type="similarity">
    <text evidence="1">Belongs to the ABC transporter superfamily.</text>
</comment>
<dbReference type="EMBL" id="JPIT01000018">
    <property type="protein sequence ID" value="KIO45042.1"/>
    <property type="molecule type" value="Genomic_DNA"/>
</dbReference>
<gene>
    <name evidence="6" type="ORF">BA92_13300</name>
    <name evidence="7" type="ORF">IE90_06255</name>
</gene>
<dbReference type="EMBL" id="JPIU01000049">
    <property type="protein sequence ID" value="KIO42840.1"/>
    <property type="molecule type" value="Genomic_DNA"/>
</dbReference>
<comment type="caution">
    <text evidence="6">The sequence shown here is derived from an EMBL/GenBank/DDBJ whole genome shotgun (WGS) entry which is preliminary data.</text>
</comment>
<dbReference type="PROSITE" id="PS00211">
    <property type="entry name" value="ABC_TRANSPORTER_1"/>
    <property type="match status" value="1"/>
</dbReference>
<keyword evidence="3" id="KW-0547">Nucleotide-binding</keyword>
<evidence type="ECO:0000256" key="2">
    <source>
        <dbReference type="ARBA" id="ARBA00022448"/>
    </source>
</evidence>
<dbReference type="GO" id="GO:0005524">
    <property type="term" value="F:ATP binding"/>
    <property type="evidence" value="ECO:0007669"/>
    <property type="project" value="UniProtKB-KW"/>
</dbReference>